<sequence length="335" mass="36204">MSAFQNPLPLKIAGVGRYLPKRVVLSSELEQQYGLPVGWCEEKQGISERRWIDSETATYMGAEAAKEALADAGLTLSDIDLIINASGTPDQLIPDGGPLLQRELGLGESGITAISVNASCLSFLLAIDVSAGYLNLGRHQNILIVSSDITSCALDYSKPENFTLFGDAAAAAVVTLPASGEDACVYSTLFKTYGYAADYSAVFGGGTRKYPLREDSKPEDYYLTMDGGELMKVGFKYQPQFAEELWGLCKEHCSMDDVNLVIPHQSSRVVLDFLGLIYPEDRIMRTIDRYGNCVAASTPLALYDAIKENHLNRGDLAVVTGSGSGLTFGGLVFTY</sequence>
<dbReference type="EMBL" id="FXTI01000013">
    <property type="protein sequence ID" value="SMO91120.1"/>
    <property type="molecule type" value="Genomic_DNA"/>
</dbReference>
<accession>A0A521F6J1</accession>
<evidence type="ECO:0000256" key="1">
    <source>
        <dbReference type="ARBA" id="ARBA00022679"/>
    </source>
</evidence>
<evidence type="ECO:0000259" key="3">
    <source>
        <dbReference type="Pfam" id="PF08541"/>
    </source>
</evidence>
<dbReference type="InterPro" id="IPR016039">
    <property type="entry name" value="Thiolase-like"/>
</dbReference>
<reference evidence="5 6" key="1">
    <citation type="submission" date="2017-05" db="EMBL/GenBank/DDBJ databases">
        <authorList>
            <person name="Varghese N."/>
            <person name="Submissions S."/>
        </authorList>
    </citation>
    <scope>NUCLEOTIDE SEQUENCE [LARGE SCALE GENOMIC DNA]</scope>
    <source>
        <strain evidence="5 6">DSM 45474</strain>
    </source>
</reference>
<dbReference type="Pfam" id="PF08545">
    <property type="entry name" value="ACP_syn_III"/>
    <property type="match status" value="1"/>
</dbReference>
<feature type="domain" description="Beta-ketoacyl-[acyl-carrier-protein] synthase III N-terminal" evidence="4">
    <location>
        <begin position="116"/>
        <end position="177"/>
    </location>
</feature>
<dbReference type="GO" id="GO:0044550">
    <property type="term" value="P:secondary metabolite biosynthetic process"/>
    <property type="evidence" value="ECO:0007669"/>
    <property type="project" value="TreeGrafter"/>
</dbReference>
<evidence type="ECO:0000313" key="6">
    <source>
        <dbReference type="Proteomes" id="UP000315636"/>
    </source>
</evidence>
<dbReference type="AlphaFoldDB" id="A0A521F6J1"/>
<evidence type="ECO:0000256" key="2">
    <source>
        <dbReference type="ARBA" id="ARBA00023315"/>
    </source>
</evidence>
<dbReference type="GO" id="GO:0006633">
    <property type="term" value="P:fatty acid biosynthetic process"/>
    <property type="evidence" value="ECO:0007669"/>
    <property type="project" value="InterPro"/>
</dbReference>
<dbReference type="InterPro" id="IPR013747">
    <property type="entry name" value="ACP_syn_III_C"/>
</dbReference>
<evidence type="ECO:0000259" key="4">
    <source>
        <dbReference type="Pfam" id="PF08545"/>
    </source>
</evidence>
<dbReference type="Proteomes" id="UP000315636">
    <property type="component" value="Unassembled WGS sequence"/>
</dbReference>
<gene>
    <name evidence="5" type="ORF">SAMN06264849_11312</name>
</gene>
<dbReference type="PANTHER" id="PTHR34069:SF2">
    <property type="entry name" value="BETA-KETOACYL-[ACYL-CARRIER-PROTEIN] SYNTHASE III"/>
    <property type="match status" value="1"/>
</dbReference>
<protein>
    <submittedName>
        <fullName evidence="5">3-oxoacyl-[acyl-carrier-protein] synthase-3</fullName>
    </submittedName>
</protein>
<proteinExistence type="predicted"/>
<keyword evidence="6" id="KW-1185">Reference proteome</keyword>
<feature type="domain" description="Beta-ketoacyl-[acyl-carrier-protein] synthase III C-terminal" evidence="3">
    <location>
        <begin position="250"/>
        <end position="334"/>
    </location>
</feature>
<dbReference type="SUPFAM" id="SSF53901">
    <property type="entry name" value="Thiolase-like"/>
    <property type="match status" value="1"/>
</dbReference>
<keyword evidence="1" id="KW-0808">Transferase</keyword>
<dbReference type="GO" id="GO:0004315">
    <property type="term" value="F:3-oxoacyl-[acyl-carrier-protein] synthase activity"/>
    <property type="evidence" value="ECO:0007669"/>
    <property type="project" value="InterPro"/>
</dbReference>
<dbReference type="InterPro" id="IPR013751">
    <property type="entry name" value="ACP_syn_III_N"/>
</dbReference>
<dbReference type="Gene3D" id="3.40.47.10">
    <property type="match status" value="2"/>
</dbReference>
<organism evidence="5 6">
    <name type="scientific">Melghirimyces algeriensis</name>
    <dbReference type="NCBI Taxonomy" id="910412"/>
    <lineage>
        <taxon>Bacteria</taxon>
        <taxon>Bacillati</taxon>
        <taxon>Bacillota</taxon>
        <taxon>Bacilli</taxon>
        <taxon>Bacillales</taxon>
        <taxon>Thermoactinomycetaceae</taxon>
        <taxon>Melghirimyces</taxon>
    </lineage>
</organism>
<evidence type="ECO:0000313" key="5">
    <source>
        <dbReference type="EMBL" id="SMO91120.1"/>
    </source>
</evidence>
<dbReference type="PANTHER" id="PTHR34069">
    <property type="entry name" value="3-OXOACYL-[ACYL-CARRIER-PROTEIN] SYNTHASE 3"/>
    <property type="match status" value="1"/>
</dbReference>
<keyword evidence="2" id="KW-0012">Acyltransferase</keyword>
<dbReference type="Pfam" id="PF08541">
    <property type="entry name" value="ACP_syn_III_C"/>
    <property type="match status" value="1"/>
</dbReference>
<dbReference type="OrthoDB" id="9815506at2"/>
<dbReference type="RefSeq" id="WP_142506589.1">
    <property type="nucleotide sequence ID" value="NZ_FXTI01000013.1"/>
</dbReference>
<dbReference type="CDD" id="cd00830">
    <property type="entry name" value="KAS_III"/>
    <property type="match status" value="1"/>
</dbReference>
<name>A0A521F6J1_9BACL</name>